<feature type="signal peptide" evidence="2">
    <location>
        <begin position="1"/>
        <end position="26"/>
    </location>
</feature>
<keyword evidence="2" id="KW-0732">Signal</keyword>
<dbReference type="Proteomes" id="UP001276854">
    <property type="component" value="Unassembled WGS sequence"/>
</dbReference>
<dbReference type="EMBL" id="JAWONS010000329">
    <property type="protein sequence ID" value="MDW2800932.1"/>
    <property type="molecule type" value="Genomic_DNA"/>
</dbReference>
<evidence type="ECO:0000256" key="2">
    <source>
        <dbReference type="SAM" id="SignalP"/>
    </source>
</evidence>
<feature type="region of interest" description="Disordered" evidence="1">
    <location>
        <begin position="64"/>
        <end position="83"/>
    </location>
</feature>
<feature type="chain" id="PRO_5046275144" evidence="2">
    <location>
        <begin position="27"/>
        <end position="97"/>
    </location>
</feature>
<keyword evidence="4" id="KW-1185">Reference proteome</keyword>
<gene>
    <name evidence="3" type="ORF">RZO55_25530</name>
</gene>
<evidence type="ECO:0000313" key="3">
    <source>
        <dbReference type="EMBL" id="MDW2800932.1"/>
    </source>
</evidence>
<feature type="compositionally biased region" description="Polar residues" evidence="1">
    <location>
        <begin position="74"/>
        <end position="83"/>
    </location>
</feature>
<protein>
    <submittedName>
        <fullName evidence="3">Uncharacterized protein</fullName>
    </submittedName>
</protein>
<name>A0ABU4GVA9_9CLOT</name>
<comment type="caution">
    <text evidence="3">The sequence shown here is derived from an EMBL/GenBank/DDBJ whole genome shotgun (WGS) entry which is preliminary data.</text>
</comment>
<feature type="compositionally biased region" description="Low complexity" evidence="1">
    <location>
        <begin position="64"/>
        <end position="73"/>
    </location>
</feature>
<dbReference type="RefSeq" id="WP_318067092.1">
    <property type="nucleotide sequence ID" value="NZ_JAWONS010000329.1"/>
</dbReference>
<evidence type="ECO:0000313" key="4">
    <source>
        <dbReference type="Proteomes" id="UP001276854"/>
    </source>
</evidence>
<reference evidence="3 4" key="1">
    <citation type="submission" date="2023-10" db="EMBL/GenBank/DDBJ databases">
        <title>A novel Glycoside Hydrolase 43-Like Enzyme from Clostrdium boliviensis is an Endo-xylanase, and a Candidate for Xylooligosaccharides Production from Different Xylan Substrates.</title>
        <authorList>
            <person name="Alvarez M.T."/>
            <person name="Rocabado-Villegas L.R."/>
            <person name="Salas-Veizaga D.M."/>
            <person name="Linares-Pasten J.A."/>
            <person name="Gudmundsdottir E.E."/>
            <person name="Hreggvidsson G.O."/>
            <person name="Adlercreutz P."/>
            <person name="Nordberg Karlsson E."/>
        </authorList>
    </citation>
    <scope>NUCLEOTIDE SEQUENCE [LARGE SCALE GENOMIC DNA]</scope>
    <source>
        <strain evidence="3 4">E-1</strain>
    </source>
</reference>
<sequence length="97" mass="10252">MRKLPALVLAAATVLTVAGVPMTAQAATCSRSLPNCYSSSDCYNSYCYGQSLNSLLSQYGCSNGNSSNCSNSGQKGATYNSRSNCNFGQFSSFRSCR</sequence>
<organism evidence="3 4">
    <name type="scientific">Clostridium boliviensis</name>
    <dbReference type="NCBI Taxonomy" id="318465"/>
    <lineage>
        <taxon>Bacteria</taxon>
        <taxon>Bacillati</taxon>
        <taxon>Bacillota</taxon>
        <taxon>Clostridia</taxon>
        <taxon>Eubacteriales</taxon>
        <taxon>Clostridiaceae</taxon>
        <taxon>Clostridium</taxon>
    </lineage>
</organism>
<evidence type="ECO:0000256" key="1">
    <source>
        <dbReference type="SAM" id="MobiDB-lite"/>
    </source>
</evidence>
<proteinExistence type="predicted"/>
<accession>A0ABU4GVA9</accession>